<dbReference type="InterPro" id="IPR009069">
    <property type="entry name" value="Cys_alpha_HP_mot_SF"/>
</dbReference>
<name>A0A6C0FFW2_9ZZZZ</name>
<dbReference type="SUPFAM" id="SSF47072">
    <property type="entry name" value="Cysteine alpha-hairpin motif"/>
    <property type="match status" value="1"/>
</dbReference>
<dbReference type="AlphaFoldDB" id="A0A6C0FFW2"/>
<accession>A0A6C0FFW2</accession>
<sequence length="67" mass="8137">MLSAKFELLEKNYDIQIRKECDKSKTLVETCFQEHFDDQYACKPYMDAFEKCINDFTLKFKKDRKIN</sequence>
<proteinExistence type="predicted"/>
<dbReference type="EMBL" id="MN738822">
    <property type="protein sequence ID" value="QHT37945.1"/>
    <property type="molecule type" value="Genomic_DNA"/>
</dbReference>
<evidence type="ECO:0000313" key="1">
    <source>
        <dbReference type="EMBL" id="QHT37945.1"/>
    </source>
</evidence>
<protein>
    <recommendedName>
        <fullName evidence="2">CHCH domain-containing protein</fullName>
    </recommendedName>
</protein>
<organism evidence="1">
    <name type="scientific">viral metagenome</name>
    <dbReference type="NCBI Taxonomy" id="1070528"/>
    <lineage>
        <taxon>unclassified sequences</taxon>
        <taxon>metagenomes</taxon>
        <taxon>organismal metagenomes</taxon>
    </lineage>
</organism>
<evidence type="ECO:0008006" key="2">
    <source>
        <dbReference type="Google" id="ProtNLM"/>
    </source>
</evidence>
<dbReference type="PROSITE" id="PS51808">
    <property type="entry name" value="CHCH"/>
    <property type="match status" value="1"/>
</dbReference>
<reference evidence="1" key="1">
    <citation type="journal article" date="2020" name="Nature">
        <title>Giant virus diversity and host interactions through global metagenomics.</title>
        <authorList>
            <person name="Schulz F."/>
            <person name="Roux S."/>
            <person name="Paez-Espino D."/>
            <person name="Jungbluth S."/>
            <person name="Walsh D.A."/>
            <person name="Denef V.J."/>
            <person name="McMahon K.D."/>
            <person name="Konstantinidis K.T."/>
            <person name="Eloe-Fadrosh E.A."/>
            <person name="Kyrpides N.C."/>
            <person name="Woyke T."/>
        </authorList>
    </citation>
    <scope>NUCLEOTIDE SEQUENCE</scope>
    <source>
        <strain evidence="1">GVMAG-S-ERX556049-19</strain>
    </source>
</reference>